<dbReference type="PANTHER" id="PTHR43392:SF2">
    <property type="entry name" value="AAA-TYPE ATPASE FAMILY PROTEIN _ ANKYRIN REPEAT FAMILY PROTEIN"/>
    <property type="match status" value="1"/>
</dbReference>
<dbReference type="SMART" id="SM00382">
    <property type="entry name" value="AAA"/>
    <property type="match status" value="1"/>
</dbReference>
<feature type="compositionally biased region" description="Low complexity" evidence="4">
    <location>
        <begin position="263"/>
        <end position="296"/>
    </location>
</feature>
<dbReference type="SUPFAM" id="SSF52540">
    <property type="entry name" value="P-loop containing nucleoside triphosphate hydrolases"/>
    <property type="match status" value="1"/>
</dbReference>
<feature type="domain" description="AAA+ ATPase" evidence="5">
    <location>
        <begin position="351"/>
        <end position="488"/>
    </location>
</feature>
<evidence type="ECO:0000259" key="5">
    <source>
        <dbReference type="SMART" id="SM00382"/>
    </source>
</evidence>
<organism evidence="6 7">
    <name type="scientific">Candidatus Avipropionibacterium avicola</name>
    <dbReference type="NCBI Taxonomy" id="2840701"/>
    <lineage>
        <taxon>Bacteria</taxon>
        <taxon>Bacillati</taxon>
        <taxon>Actinomycetota</taxon>
        <taxon>Actinomycetes</taxon>
        <taxon>Propionibacteriales</taxon>
        <taxon>Propionibacteriaceae</taxon>
        <taxon>Propionibacteriaceae incertae sedis</taxon>
        <taxon>Candidatus Avipropionibacterium</taxon>
    </lineage>
</organism>
<feature type="compositionally biased region" description="Acidic residues" evidence="4">
    <location>
        <begin position="593"/>
        <end position="609"/>
    </location>
</feature>
<evidence type="ECO:0000256" key="4">
    <source>
        <dbReference type="SAM" id="MobiDB-lite"/>
    </source>
</evidence>
<evidence type="ECO:0000256" key="3">
    <source>
        <dbReference type="ARBA" id="ARBA00022840"/>
    </source>
</evidence>
<feature type="compositionally biased region" description="Pro residues" evidence="4">
    <location>
        <begin position="240"/>
        <end position="249"/>
    </location>
</feature>
<dbReference type="Gene3D" id="1.10.8.60">
    <property type="match status" value="1"/>
</dbReference>
<dbReference type="CDD" id="cd00009">
    <property type="entry name" value="AAA"/>
    <property type="match status" value="1"/>
</dbReference>
<gene>
    <name evidence="6" type="ORF">IAA98_04435</name>
</gene>
<feature type="region of interest" description="Disordered" evidence="4">
    <location>
        <begin position="123"/>
        <end position="169"/>
    </location>
</feature>
<evidence type="ECO:0000256" key="2">
    <source>
        <dbReference type="ARBA" id="ARBA00022741"/>
    </source>
</evidence>
<dbReference type="AlphaFoldDB" id="A0A9D1GX27"/>
<protein>
    <submittedName>
        <fullName evidence="6">AAA family ATPase</fullName>
    </submittedName>
</protein>
<proteinExistence type="inferred from homology"/>
<dbReference type="Proteomes" id="UP000886842">
    <property type="component" value="Unassembled WGS sequence"/>
</dbReference>
<comment type="caution">
    <text evidence="6">The sequence shown here is derived from an EMBL/GenBank/DDBJ whole genome shotgun (WGS) entry which is preliminary data.</text>
</comment>
<evidence type="ECO:0000313" key="6">
    <source>
        <dbReference type="EMBL" id="HIT74812.1"/>
    </source>
</evidence>
<dbReference type="InterPro" id="IPR050773">
    <property type="entry name" value="CbxX/CfxQ_RuBisCO_ESX"/>
</dbReference>
<keyword evidence="3" id="KW-0067">ATP-binding</keyword>
<dbReference type="InterPro" id="IPR000641">
    <property type="entry name" value="CbxX/CfxQ"/>
</dbReference>
<dbReference type="EMBL" id="DVLP01000131">
    <property type="protein sequence ID" value="HIT74812.1"/>
    <property type="molecule type" value="Genomic_DNA"/>
</dbReference>
<dbReference type="GO" id="GO:0005524">
    <property type="term" value="F:ATP binding"/>
    <property type="evidence" value="ECO:0007669"/>
    <property type="project" value="UniProtKB-KW"/>
</dbReference>
<dbReference type="InterPro" id="IPR003593">
    <property type="entry name" value="AAA+_ATPase"/>
</dbReference>
<keyword evidence="2" id="KW-0547">Nucleotide-binding</keyword>
<dbReference type="InterPro" id="IPR041627">
    <property type="entry name" value="AAA_lid_6"/>
</dbReference>
<name>A0A9D1GX27_9ACTN</name>
<dbReference type="GO" id="GO:0016887">
    <property type="term" value="F:ATP hydrolysis activity"/>
    <property type="evidence" value="ECO:0007669"/>
    <property type="project" value="InterPro"/>
</dbReference>
<comment type="similarity">
    <text evidence="1">Belongs to the CbxX/CfxQ family.</text>
</comment>
<dbReference type="Gene3D" id="3.40.50.300">
    <property type="entry name" value="P-loop containing nucleotide triphosphate hydrolases"/>
    <property type="match status" value="1"/>
</dbReference>
<evidence type="ECO:0000256" key="1">
    <source>
        <dbReference type="ARBA" id="ARBA00010378"/>
    </source>
</evidence>
<feature type="compositionally biased region" description="Low complexity" evidence="4">
    <location>
        <begin position="123"/>
        <end position="136"/>
    </location>
</feature>
<sequence length="644" mass="68321">MSSTTDPTPTLANAVAALERVAADAGLDSQAARAEAEALAATIAEPARGAYLDWGTQLGGGRSSEDFFAAAQRGRRWRSAPTTLLSELVVTGSDHAADYGSALAEVCQAATGLGEHSTRAVGNASVAAAAQRRSTAPPDPEPAPAPSGQADDARTGSGQSRPGEDGLPAPETLLRFLNQVNTEQLKSQTERIRSMGSSFLFGRREDDGSAGAGTPASSDPFDLSGIDPHAPGAFSGLPTPGDPYAPDSPTPTGSTPTQPTPSQPASSQPTTAAPTESAPTAAAPTQPATGEPATPEAEAEPEEEPRSLDDLLAELDALIGLERVKREIHRQVAVLKVEQLRLKAGLKSPTITRHLIFTGNPGTGKTTVARLVSGIYRALGLLSKGQLIEVDRSELVAGYLGQTAIKTSEVVESAVGGVLFIDEAYALSGADDQYGQEAVDTLVKEMEDKRDDLVVIVAGYPAPMKKFIDHNPGLSSRFRTEIGFEDYDDDELVDIFRLIATNSDYDVTDDCEKRFRMILAITPRDENFGNGRFARNCLEAAIGRHAWRLRDVAEPTLADLRELRAEDLDDQDGDEEVAAVDEPEAAAEANPLEPDEPQPDEPQPDEPQQDEAQQWWAGDTGKDDRAWTGLDEADEPDATNGDGR</sequence>
<reference evidence="6" key="2">
    <citation type="journal article" date="2021" name="PeerJ">
        <title>Extensive microbial diversity within the chicken gut microbiome revealed by metagenomics and culture.</title>
        <authorList>
            <person name="Gilroy R."/>
            <person name="Ravi A."/>
            <person name="Getino M."/>
            <person name="Pursley I."/>
            <person name="Horton D.L."/>
            <person name="Alikhan N.F."/>
            <person name="Baker D."/>
            <person name="Gharbi K."/>
            <person name="Hall N."/>
            <person name="Watson M."/>
            <person name="Adriaenssens E.M."/>
            <person name="Foster-Nyarko E."/>
            <person name="Jarju S."/>
            <person name="Secka A."/>
            <person name="Antonio M."/>
            <person name="Oren A."/>
            <person name="Chaudhuri R.R."/>
            <person name="La Ragione R."/>
            <person name="Hildebrand F."/>
            <person name="Pallen M.J."/>
        </authorList>
    </citation>
    <scope>NUCLEOTIDE SEQUENCE</scope>
    <source>
        <strain evidence="6">ChiGjej1B1-24693</strain>
    </source>
</reference>
<feature type="compositionally biased region" description="Acidic residues" evidence="4">
    <location>
        <begin position="567"/>
        <end position="585"/>
    </location>
</feature>
<accession>A0A9D1GX27</accession>
<dbReference type="FunFam" id="3.40.50.300:FF:000216">
    <property type="entry name" value="Type VII secretion ATPase EccA"/>
    <property type="match status" value="1"/>
</dbReference>
<evidence type="ECO:0000313" key="7">
    <source>
        <dbReference type="Proteomes" id="UP000886842"/>
    </source>
</evidence>
<reference evidence="6" key="1">
    <citation type="submission" date="2020-10" db="EMBL/GenBank/DDBJ databases">
        <authorList>
            <person name="Gilroy R."/>
        </authorList>
    </citation>
    <scope>NUCLEOTIDE SEQUENCE</scope>
    <source>
        <strain evidence="6">ChiGjej1B1-24693</strain>
    </source>
</reference>
<dbReference type="Pfam" id="PF17866">
    <property type="entry name" value="AAA_lid_6"/>
    <property type="match status" value="1"/>
</dbReference>
<feature type="region of interest" description="Disordered" evidence="4">
    <location>
        <begin position="565"/>
        <end position="644"/>
    </location>
</feature>
<dbReference type="PRINTS" id="PR00819">
    <property type="entry name" value="CBXCFQXSUPER"/>
</dbReference>
<dbReference type="InterPro" id="IPR003959">
    <property type="entry name" value="ATPase_AAA_core"/>
</dbReference>
<dbReference type="Pfam" id="PF00004">
    <property type="entry name" value="AAA"/>
    <property type="match status" value="1"/>
</dbReference>
<feature type="region of interest" description="Disordered" evidence="4">
    <location>
        <begin position="201"/>
        <end position="306"/>
    </location>
</feature>
<dbReference type="PANTHER" id="PTHR43392">
    <property type="entry name" value="AAA-TYPE ATPASE FAMILY PROTEIN / ANKYRIN REPEAT FAMILY PROTEIN"/>
    <property type="match status" value="1"/>
</dbReference>
<dbReference type="InterPro" id="IPR027417">
    <property type="entry name" value="P-loop_NTPase"/>
</dbReference>